<dbReference type="AlphaFoldDB" id="A0A9W8H663"/>
<dbReference type="GO" id="GO:0008237">
    <property type="term" value="F:metallopeptidase activity"/>
    <property type="evidence" value="ECO:0007669"/>
    <property type="project" value="InterPro"/>
</dbReference>
<dbReference type="InterPro" id="IPR050242">
    <property type="entry name" value="JAMM_MPN+_peptidase_M67A"/>
</dbReference>
<gene>
    <name evidence="6" type="ORF">H4R18_004267</name>
</gene>
<dbReference type="OrthoDB" id="10265695at2759"/>
<evidence type="ECO:0000313" key="6">
    <source>
        <dbReference type="EMBL" id="KAJ2778993.1"/>
    </source>
</evidence>
<dbReference type="CDD" id="cd08065">
    <property type="entry name" value="MPN_eIF3h"/>
    <property type="match status" value="1"/>
</dbReference>
<dbReference type="Pfam" id="PF19445">
    <property type="entry name" value="eIF3h_C"/>
    <property type="match status" value="2"/>
</dbReference>
<evidence type="ECO:0000256" key="4">
    <source>
        <dbReference type="SAM" id="MobiDB-lite"/>
    </source>
</evidence>
<feature type="domain" description="MPN" evidence="5">
    <location>
        <begin position="48"/>
        <end position="182"/>
    </location>
</feature>
<feature type="region of interest" description="Disordered" evidence="4">
    <location>
        <begin position="353"/>
        <end position="372"/>
    </location>
</feature>
<dbReference type="SMART" id="SM00232">
    <property type="entry name" value="JAB_MPN"/>
    <property type="match status" value="1"/>
</dbReference>
<proteinExistence type="predicted"/>
<dbReference type="InterPro" id="IPR045810">
    <property type="entry name" value="eIF3h_C"/>
</dbReference>
<sequence length="426" mass="47043">MAEAKQQAKPMTTLLQDDVDLPALDVSSIPKKLLPVLDVNRSEPLRLVKVDPLAILKIVKHSRENFPSSVNGQLLGLEIDGVLEVTNAFAVPTFLGSEEDMTEYQLEMMQCLREVNVDSSSVGWYQSTRLGDFMHRPLLDVQASYQAATPNSNSSVVLIHDTTRSEQAGNLSLRAFRLSQAYLDLAKDGKFTTQELADKGLTCGSILEELPVHVEVSSLSSVLLNELQWPAGAEQDLLESLQRPSSFNVKQRAKRMADLSAVADDADASIETLDGGLSGLLPTRPTAYLSRPMCTNALDLNQSQNDPTLLSRQLEAVGELIDDHIRFAHQWVYWKRGEAREKNRRQQFVQRKAQSNAARVARGEPAEPEPTEDELDKMFKVLSEPTRLDTLLNTANLDLLTKGVAQSRGPALTKMFMAQGLHGGAQ</sequence>
<evidence type="ECO:0000313" key="7">
    <source>
        <dbReference type="Proteomes" id="UP001140217"/>
    </source>
</evidence>
<keyword evidence="2" id="KW-0396">Initiation factor</keyword>
<dbReference type="PANTHER" id="PTHR10410">
    <property type="entry name" value="EUKARYOTIC TRANSLATION INITIATION FACTOR 3 -RELATED"/>
    <property type="match status" value="1"/>
</dbReference>
<evidence type="ECO:0000256" key="2">
    <source>
        <dbReference type="ARBA" id="ARBA00022540"/>
    </source>
</evidence>
<dbReference type="GO" id="GO:0005852">
    <property type="term" value="C:eukaryotic translation initiation factor 3 complex"/>
    <property type="evidence" value="ECO:0007669"/>
    <property type="project" value="InterPro"/>
</dbReference>
<organism evidence="6 7">
    <name type="scientific">Coemansia javaensis</name>
    <dbReference type="NCBI Taxonomy" id="2761396"/>
    <lineage>
        <taxon>Eukaryota</taxon>
        <taxon>Fungi</taxon>
        <taxon>Fungi incertae sedis</taxon>
        <taxon>Zoopagomycota</taxon>
        <taxon>Kickxellomycotina</taxon>
        <taxon>Kickxellomycetes</taxon>
        <taxon>Kickxellales</taxon>
        <taxon>Kickxellaceae</taxon>
        <taxon>Coemansia</taxon>
    </lineage>
</organism>
<evidence type="ECO:0000259" key="5">
    <source>
        <dbReference type="PROSITE" id="PS50249"/>
    </source>
</evidence>
<dbReference type="Proteomes" id="UP001140217">
    <property type="component" value="Unassembled WGS sequence"/>
</dbReference>
<dbReference type="PROSITE" id="PS50249">
    <property type="entry name" value="MPN"/>
    <property type="match status" value="1"/>
</dbReference>
<dbReference type="InterPro" id="IPR027524">
    <property type="entry name" value="eIF3h"/>
</dbReference>
<dbReference type="InterPro" id="IPR000555">
    <property type="entry name" value="JAMM/MPN+_dom"/>
</dbReference>
<dbReference type="Gene3D" id="3.40.140.10">
    <property type="entry name" value="Cytidine Deaminase, domain 2"/>
    <property type="match status" value="1"/>
</dbReference>
<dbReference type="InterPro" id="IPR037518">
    <property type="entry name" value="MPN"/>
</dbReference>
<dbReference type="GO" id="GO:0003743">
    <property type="term" value="F:translation initiation factor activity"/>
    <property type="evidence" value="ECO:0007669"/>
    <property type="project" value="UniProtKB-KW"/>
</dbReference>
<dbReference type="EMBL" id="JANBUL010000199">
    <property type="protein sequence ID" value="KAJ2778993.1"/>
    <property type="molecule type" value="Genomic_DNA"/>
</dbReference>
<comment type="caution">
    <text evidence="6">The sequence shown here is derived from an EMBL/GenBank/DDBJ whole genome shotgun (WGS) entry which is preliminary data.</text>
</comment>
<name>A0A9W8H663_9FUNG</name>
<accession>A0A9W8H663</accession>
<keyword evidence="1" id="KW-0963">Cytoplasm</keyword>
<protein>
    <recommendedName>
        <fullName evidence="5">MPN domain-containing protein</fullName>
    </recommendedName>
</protein>
<evidence type="ECO:0000256" key="1">
    <source>
        <dbReference type="ARBA" id="ARBA00022490"/>
    </source>
</evidence>
<evidence type="ECO:0000256" key="3">
    <source>
        <dbReference type="ARBA" id="ARBA00022917"/>
    </source>
</evidence>
<dbReference type="Pfam" id="PF01398">
    <property type="entry name" value="JAB"/>
    <property type="match status" value="1"/>
</dbReference>
<keyword evidence="3" id="KW-0648">Protein biosynthesis</keyword>
<keyword evidence="7" id="KW-1185">Reference proteome</keyword>
<reference evidence="6" key="1">
    <citation type="submission" date="2022-07" db="EMBL/GenBank/DDBJ databases">
        <title>Phylogenomic reconstructions and comparative analyses of Kickxellomycotina fungi.</title>
        <authorList>
            <person name="Reynolds N.K."/>
            <person name="Stajich J.E."/>
            <person name="Barry K."/>
            <person name="Grigoriev I.V."/>
            <person name="Crous P."/>
            <person name="Smith M.E."/>
        </authorList>
    </citation>
    <scope>NUCLEOTIDE SEQUENCE</scope>
    <source>
        <strain evidence="6">NBRC 105414</strain>
    </source>
</reference>